<gene>
    <name evidence="1" type="ORF">MML48_1g18963</name>
</gene>
<sequence length="245" mass="26562">MALRVQFENNNEIGVFAKLTNAYCLVSIGGSENFYSTFEGELSETIPVVHTSLAGCRIIGRLCVGNKNGLILPNSTTDNELQHLRNALPEKIKIQRVEERLSALGNVIACNDYVALIHPDLDRETEEIITDVLQVEAFRQTIASNVLVGSYCVLSNQGGLVHPNTSIVDQEELSSLLQVPLVAGTVNRGSDVVSAGMVVNDWSAFCGMDTTSTELTVIESVFRLNESVPSSIATNMRASLIESMS</sequence>
<evidence type="ECO:0000313" key="2">
    <source>
        <dbReference type="Proteomes" id="UP001056778"/>
    </source>
</evidence>
<dbReference type="EMBL" id="CM043015">
    <property type="protein sequence ID" value="KAI4469666.1"/>
    <property type="molecule type" value="Genomic_DNA"/>
</dbReference>
<reference evidence="1" key="1">
    <citation type="submission" date="2022-04" db="EMBL/GenBank/DDBJ databases">
        <title>Chromosome-scale genome assembly of Holotrichia oblita Faldermann.</title>
        <authorList>
            <person name="Rongchong L."/>
        </authorList>
    </citation>
    <scope>NUCLEOTIDE SEQUENCE</scope>
    <source>
        <strain evidence="1">81SQS9</strain>
    </source>
</reference>
<keyword evidence="2" id="KW-1185">Reference proteome</keyword>
<evidence type="ECO:0000313" key="1">
    <source>
        <dbReference type="EMBL" id="KAI4469666.1"/>
    </source>
</evidence>
<dbReference type="Proteomes" id="UP001056778">
    <property type="component" value="Chromosome 1"/>
</dbReference>
<comment type="caution">
    <text evidence="1">The sequence shown here is derived from an EMBL/GenBank/DDBJ whole genome shotgun (WGS) entry which is preliminary data.</text>
</comment>
<keyword evidence="1" id="KW-0396">Initiation factor</keyword>
<name>A0ACB9TS70_HOLOL</name>
<organism evidence="1 2">
    <name type="scientific">Holotrichia oblita</name>
    <name type="common">Chafer beetle</name>
    <dbReference type="NCBI Taxonomy" id="644536"/>
    <lineage>
        <taxon>Eukaryota</taxon>
        <taxon>Metazoa</taxon>
        <taxon>Ecdysozoa</taxon>
        <taxon>Arthropoda</taxon>
        <taxon>Hexapoda</taxon>
        <taxon>Insecta</taxon>
        <taxon>Pterygota</taxon>
        <taxon>Neoptera</taxon>
        <taxon>Endopterygota</taxon>
        <taxon>Coleoptera</taxon>
        <taxon>Polyphaga</taxon>
        <taxon>Scarabaeiformia</taxon>
        <taxon>Scarabaeidae</taxon>
        <taxon>Melolonthinae</taxon>
        <taxon>Holotrichia</taxon>
    </lineage>
</organism>
<proteinExistence type="predicted"/>
<accession>A0ACB9TS70</accession>
<protein>
    <submittedName>
        <fullName evidence="1">Eukaryotic translation initiation factor 6</fullName>
    </submittedName>
</protein>
<keyword evidence="1" id="KW-0648">Protein biosynthesis</keyword>